<feature type="domain" description="Excalibur calcium-binding" evidence="2">
    <location>
        <begin position="12"/>
        <end position="46"/>
    </location>
</feature>
<dbReference type="EMBL" id="RIBS01000006">
    <property type="protein sequence ID" value="RNF82796.1"/>
    <property type="molecule type" value="Genomic_DNA"/>
</dbReference>
<organism evidence="3 4">
    <name type="scientific">Montanilutibacter psychrotolerans</name>
    <dbReference type="NCBI Taxonomy" id="1327343"/>
    <lineage>
        <taxon>Bacteria</taxon>
        <taxon>Pseudomonadati</taxon>
        <taxon>Pseudomonadota</taxon>
        <taxon>Gammaproteobacteria</taxon>
        <taxon>Lysobacterales</taxon>
        <taxon>Lysobacteraceae</taxon>
        <taxon>Montanilutibacter</taxon>
    </lineage>
</organism>
<proteinExistence type="predicted"/>
<evidence type="ECO:0000313" key="4">
    <source>
        <dbReference type="Proteomes" id="UP000267049"/>
    </source>
</evidence>
<name>A0A3M8STI8_9GAMM</name>
<reference evidence="3 4" key="1">
    <citation type="submission" date="2018-11" db="EMBL/GenBank/DDBJ databases">
        <title>Lysobacter cryohumiis sp. nov., isolated from soil in the Tianshan Mountains, Xinjiang, China.</title>
        <authorList>
            <person name="Luo Y."/>
            <person name="Sheng H."/>
        </authorList>
    </citation>
    <scope>NUCLEOTIDE SEQUENCE [LARGE SCALE GENOMIC DNA]</scope>
    <source>
        <strain evidence="3 4">ZS60</strain>
    </source>
</reference>
<comment type="caution">
    <text evidence="3">The sequence shown here is derived from an EMBL/GenBank/DDBJ whole genome shotgun (WGS) entry which is preliminary data.</text>
</comment>
<dbReference type="RefSeq" id="WP_123088529.1">
    <property type="nucleotide sequence ID" value="NZ_RIBS01000006.1"/>
</dbReference>
<keyword evidence="4" id="KW-1185">Reference proteome</keyword>
<protein>
    <recommendedName>
        <fullName evidence="2">Excalibur calcium-binding domain-containing protein</fullName>
    </recommendedName>
</protein>
<dbReference type="Pfam" id="PF05901">
    <property type="entry name" value="Excalibur"/>
    <property type="match status" value="1"/>
</dbReference>
<sequence>MASAPFSWFRPSPLCCRPLSYAAPLRRGDPGHGRHLDRDGDGIGCE</sequence>
<dbReference type="InterPro" id="IPR008613">
    <property type="entry name" value="Excalibur_Ca-bd_domain"/>
</dbReference>
<dbReference type="SMART" id="SM00894">
    <property type="entry name" value="Excalibur"/>
    <property type="match status" value="1"/>
</dbReference>
<dbReference type="Proteomes" id="UP000267049">
    <property type="component" value="Unassembled WGS sequence"/>
</dbReference>
<feature type="region of interest" description="Disordered" evidence="1">
    <location>
        <begin position="23"/>
        <end position="46"/>
    </location>
</feature>
<gene>
    <name evidence="3" type="ORF">EER27_12845</name>
</gene>
<dbReference type="AlphaFoldDB" id="A0A3M8STI8"/>
<evidence type="ECO:0000259" key="2">
    <source>
        <dbReference type="SMART" id="SM00894"/>
    </source>
</evidence>
<feature type="compositionally biased region" description="Basic and acidic residues" evidence="1">
    <location>
        <begin position="26"/>
        <end position="46"/>
    </location>
</feature>
<evidence type="ECO:0000313" key="3">
    <source>
        <dbReference type="EMBL" id="RNF82796.1"/>
    </source>
</evidence>
<evidence type="ECO:0000256" key="1">
    <source>
        <dbReference type="SAM" id="MobiDB-lite"/>
    </source>
</evidence>
<accession>A0A3M8STI8</accession>